<dbReference type="PANTHER" id="PTHR22888:SF9">
    <property type="entry name" value="CYTOCHROME C OXIDASE SUBUNIT 2"/>
    <property type="match status" value="1"/>
</dbReference>
<dbReference type="InterPro" id="IPR001505">
    <property type="entry name" value="Copper_CuA"/>
</dbReference>
<feature type="compositionally biased region" description="Basic and acidic residues" evidence="15">
    <location>
        <begin position="124"/>
        <end position="177"/>
    </location>
</feature>
<dbReference type="PROSITE" id="PS50857">
    <property type="entry name" value="COX2_CUA"/>
    <property type="match status" value="1"/>
</dbReference>
<evidence type="ECO:0000256" key="13">
    <source>
        <dbReference type="ARBA" id="ARBA00031399"/>
    </source>
</evidence>
<comment type="subcellular location">
    <subcellularLocation>
        <location evidence="1">Membrane</location>
        <topology evidence="1">Multi-pass membrane protein</topology>
    </subcellularLocation>
</comment>
<accession>A0ABY3XN22</accession>
<evidence type="ECO:0000256" key="16">
    <source>
        <dbReference type="SAM" id="Phobius"/>
    </source>
</evidence>
<keyword evidence="6" id="KW-0479">Metal-binding</keyword>
<evidence type="ECO:0000313" key="18">
    <source>
        <dbReference type="EMBL" id="UNS95846.1"/>
    </source>
</evidence>
<evidence type="ECO:0000256" key="9">
    <source>
        <dbReference type="ARBA" id="ARBA00022989"/>
    </source>
</evidence>
<evidence type="ECO:0000256" key="7">
    <source>
        <dbReference type="ARBA" id="ARBA00022967"/>
    </source>
</evidence>
<proteinExistence type="inferred from homology"/>
<dbReference type="EC" id="7.1.1.9" evidence="3"/>
<keyword evidence="7" id="KW-1278">Translocase</keyword>
<evidence type="ECO:0000256" key="5">
    <source>
        <dbReference type="ARBA" id="ARBA00022692"/>
    </source>
</evidence>
<dbReference type="PROSITE" id="PS00078">
    <property type="entry name" value="COX2"/>
    <property type="match status" value="1"/>
</dbReference>
<organism evidence="18 19">
    <name type="scientific">Streptomyces tubbatahanensis</name>
    <dbReference type="NCBI Taxonomy" id="2923272"/>
    <lineage>
        <taxon>Bacteria</taxon>
        <taxon>Bacillati</taxon>
        <taxon>Actinomycetota</taxon>
        <taxon>Actinomycetes</taxon>
        <taxon>Kitasatosporales</taxon>
        <taxon>Streptomycetaceae</taxon>
        <taxon>Streptomyces</taxon>
    </lineage>
</organism>
<keyword evidence="11 16" id="KW-0472">Membrane</keyword>
<keyword evidence="10" id="KW-0186">Copper</keyword>
<dbReference type="SUPFAM" id="SSF49503">
    <property type="entry name" value="Cupredoxins"/>
    <property type="match status" value="1"/>
</dbReference>
<feature type="transmembrane region" description="Helical" evidence="16">
    <location>
        <begin position="55"/>
        <end position="73"/>
    </location>
</feature>
<evidence type="ECO:0000256" key="1">
    <source>
        <dbReference type="ARBA" id="ARBA00004141"/>
    </source>
</evidence>
<protein>
    <recommendedName>
        <fullName evidence="3">cytochrome-c oxidase</fullName>
        <ecNumber evidence="3">7.1.1.9</ecNumber>
    </recommendedName>
    <alternativeName>
        <fullName evidence="13">Cytochrome aa3 subunit 2</fullName>
    </alternativeName>
</protein>
<keyword evidence="4" id="KW-0813">Transport</keyword>
<dbReference type="Gene3D" id="2.60.40.420">
    <property type="entry name" value="Cupredoxins - blue copper proteins"/>
    <property type="match status" value="1"/>
</dbReference>
<comment type="similarity">
    <text evidence="2">Belongs to the cytochrome c oxidase subunit 2 family.</text>
</comment>
<dbReference type="InterPro" id="IPR045187">
    <property type="entry name" value="CcO_II"/>
</dbReference>
<dbReference type="EMBL" id="CP093846">
    <property type="protein sequence ID" value="UNS95846.1"/>
    <property type="molecule type" value="Genomic_DNA"/>
</dbReference>
<dbReference type="Pfam" id="PF00116">
    <property type="entry name" value="COX2"/>
    <property type="match status" value="1"/>
</dbReference>
<keyword evidence="8" id="KW-0249">Electron transport</keyword>
<dbReference type="InterPro" id="IPR002429">
    <property type="entry name" value="CcO_II-like_C"/>
</dbReference>
<name>A0ABY3XN22_9ACTN</name>
<evidence type="ECO:0000256" key="3">
    <source>
        <dbReference type="ARBA" id="ARBA00012949"/>
    </source>
</evidence>
<keyword evidence="9 16" id="KW-1133">Transmembrane helix</keyword>
<evidence type="ECO:0000256" key="4">
    <source>
        <dbReference type="ARBA" id="ARBA00022448"/>
    </source>
</evidence>
<evidence type="ECO:0000256" key="6">
    <source>
        <dbReference type="ARBA" id="ARBA00022723"/>
    </source>
</evidence>
<dbReference type="RefSeq" id="WP_242749761.1">
    <property type="nucleotide sequence ID" value="NZ_CP093846.1"/>
</dbReference>
<keyword evidence="5 16" id="KW-0812">Transmembrane</keyword>
<evidence type="ECO:0000256" key="14">
    <source>
        <dbReference type="ARBA" id="ARBA00047816"/>
    </source>
</evidence>
<evidence type="ECO:0000256" key="2">
    <source>
        <dbReference type="ARBA" id="ARBA00007866"/>
    </source>
</evidence>
<dbReference type="PANTHER" id="PTHR22888">
    <property type="entry name" value="CYTOCHROME C OXIDASE, SUBUNIT II"/>
    <property type="match status" value="1"/>
</dbReference>
<evidence type="ECO:0000256" key="10">
    <source>
        <dbReference type="ARBA" id="ARBA00023008"/>
    </source>
</evidence>
<dbReference type="Proteomes" id="UP001202244">
    <property type="component" value="Chromosome"/>
</dbReference>
<evidence type="ECO:0000259" key="17">
    <source>
        <dbReference type="PROSITE" id="PS50857"/>
    </source>
</evidence>
<evidence type="ECO:0000313" key="19">
    <source>
        <dbReference type="Proteomes" id="UP001202244"/>
    </source>
</evidence>
<evidence type="ECO:0000256" key="12">
    <source>
        <dbReference type="ARBA" id="ARBA00024688"/>
    </source>
</evidence>
<reference evidence="18 19" key="1">
    <citation type="journal article" date="2023" name="Microbiol. Spectr.">
        <title>Synergy between Genome Mining, Metabolomics, and Bioinformatics Uncovers Antibacterial Chlorinated Carbazole Alkaloids and Their Biosynthetic Gene Cluster from Streptomyces tubbatahanensis sp. nov., a Novel Actinomycete Isolated from Sulu Sea, Philippines.</title>
        <authorList>
            <person name="Tenebro C.P."/>
            <person name="Trono D.J.V.L."/>
            <person name="Balida L.A.P."/>
            <person name="Bayog L.K.A."/>
            <person name="Bruna J.R."/>
            <person name="Sabido E.M."/>
            <person name="Caspe D.P.C."/>
            <person name="de Los Santos E.L.C."/>
            <person name="Saludes J.P."/>
            <person name="Dalisay D.S."/>
        </authorList>
    </citation>
    <scope>NUCLEOTIDE SEQUENCE [LARGE SCALE GENOMIC DNA]</scope>
    <source>
        <strain evidence="18 19">DSD3025</strain>
    </source>
</reference>
<dbReference type="InterPro" id="IPR008972">
    <property type="entry name" value="Cupredoxin"/>
</dbReference>
<comment type="function">
    <text evidence="12">Subunits I and II form the functional core of the enzyme complex. Electrons originating in cytochrome c are transferred via heme a and Cu(A) to the binuclear center formed by heme a3 and Cu(B).</text>
</comment>
<keyword evidence="19" id="KW-1185">Reference proteome</keyword>
<feature type="transmembrane region" description="Helical" evidence="16">
    <location>
        <begin position="6"/>
        <end position="34"/>
    </location>
</feature>
<feature type="domain" description="Cytochrome oxidase subunit II copper A binding" evidence="17">
    <location>
        <begin position="95"/>
        <end position="293"/>
    </location>
</feature>
<dbReference type="Gene3D" id="1.10.287.90">
    <property type="match status" value="1"/>
</dbReference>
<sequence>MEQRRVFAQVLTVETVIASVVFLLVLTALLYSLIRRRAGAGVGPSPRSERPRLEVSYLAALVVIAAGLVVYTASANDWMHPGGDAQAAGRGGEKASPVEVDVTAFQWCWKFTHPAPGTHQAAHGSHEPDAHRPTDGGHEPNARRATDTHHAADTHRAAGAHHAADTHHPAEAHHAADGGHGSDGAHEQRSDGAQAATTTANCRDGRLPTLVVPTGRTVRIKLTSQDVIHSLWVPALRYKMDAFPDHTNSFTFTVDKEGRWIGRCAEFCGDRHHAMEFWLKAVSPEEYDDWVSQHQQDGPTEGAAA</sequence>
<dbReference type="InterPro" id="IPR036257">
    <property type="entry name" value="Cyt_c_oxidase_su2_TM_sf"/>
</dbReference>
<evidence type="ECO:0000256" key="15">
    <source>
        <dbReference type="SAM" id="MobiDB-lite"/>
    </source>
</evidence>
<evidence type="ECO:0000256" key="11">
    <source>
        <dbReference type="ARBA" id="ARBA00023136"/>
    </source>
</evidence>
<comment type="catalytic activity">
    <reaction evidence="14">
        <text>4 Fe(II)-[cytochrome c] + O2 + 8 H(+)(in) = 4 Fe(III)-[cytochrome c] + 2 H2O + 4 H(+)(out)</text>
        <dbReference type="Rhea" id="RHEA:11436"/>
        <dbReference type="Rhea" id="RHEA-COMP:10350"/>
        <dbReference type="Rhea" id="RHEA-COMP:14399"/>
        <dbReference type="ChEBI" id="CHEBI:15377"/>
        <dbReference type="ChEBI" id="CHEBI:15378"/>
        <dbReference type="ChEBI" id="CHEBI:15379"/>
        <dbReference type="ChEBI" id="CHEBI:29033"/>
        <dbReference type="ChEBI" id="CHEBI:29034"/>
        <dbReference type="EC" id="7.1.1.9"/>
    </reaction>
</comment>
<evidence type="ECO:0000256" key="8">
    <source>
        <dbReference type="ARBA" id="ARBA00022982"/>
    </source>
</evidence>
<gene>
    <name evidence="18" type="ORF">MMF93_04565</name>
</gene>
<feature type="region of interest" description="Disordered" evidence="15">
    <location>
        <begin position="116"/>
        <end position="201"/>
    </location>
</feature>